<gene>
    <name evidence="18" type="ORF">BCR43DRAFT_481309</name>
</gene>
<dbReference type="InterPro" id="IPR045292">
    <property type="entry name" value="Complex1_LYR_NDUFB9_LYRM3"/>
</dbReference>
<dbReference type="GO" id="GO:0006120">
    <property type="term" value="P:mitochondrial electron transport, NADH to ubiquinone"/>
    <property type="evidence" value="ECO:0007669"/>
    <property type="project" value="InterPro"/>
</dbReference>
<comment type="caution">
    <text evidence="18">The sequence shown here is derived from an EMBL/GenBank/DDBJ whole genome shotgun (WGS) entry which is preliminary data.</text>
</comment>
<organism evidence="18 19">
    <name type="scientific">Syncephalastrum racemosum</name>
    <name type="common">Filamentous fungus</name>
    <dbReference type="NCBI Taxonomy" id="13706"/>
    <lineage>
        <taxon>Eukaryota</taxon>
        <taxon>Fungi</taxon>
        <taxon>Fungi incertae sedis</taxon>
        <taxon>Mucoromycota</taxon>
        <taxon>Mucoromycotina</taxon>
        <taxon>Mucoromycetes</taxon>
        <taxon>Mucorales</taxon>
        <taxon>Syncephalastraceae</taxon>
        <taxon>Syncephalastrum</taxon>
    </lineage>
</organism>
<evidence type="ECO:0000256" key="16">
    <source>
        <dbReference type="SAM" id="MobiDB-lite"/>
    </source>
</evidence>
<protein>
    <recommendedName>
        <fullName evidence="5">NADH dehydrogenase [ubiquinone] 1 beta subcomplex subunit 9</fullName>
    </recommendedName>
    <alternativeName>
        <fullName evidence="14">Complex I-B22</fullName>
    </alternativeName>
    <alternativeName>
        <fullName evidence="15">NADH-ubiquinone oxidoreductase B22 subunit</fullName>
    </alternativeName>
</protein>
<comment type="similarity">
    <text evidence="3">Belongs to the complex I LYR family.</text>
</comment>
<keyword evidence="12" id="KW-0496">Mitochondrion</keyword>
<accession>A0A1X2HT60</accession>
<sequence length="109" mass="12896">MSATQVASSTFQNAHRRHVQSLYKRSLKLSLDWYIQRDLWRQKALDIRAQFEANKHVTNPKELQALVAQAEKTLQEWEHPDPYKLYLGPEGTKWERNTPPPMFDSNNHH</sequence>
<evidence type="ECO:0000256" key="6">
    <source>
        <dbReference type="ARBA" id="ARBA00022448"/>
    </source>
</evidence>
<evidence type="ECO:0000313" key="18">
    <source>
        <dbReference type="EMBL" id="ORZ02288.1"/>
    </source>
</evidence>
<keyword evidence="10" id="KW-0249">Electron transport</keyword>
<reference evidence="18 19" key="1">
    <citation type="submission" date="2016-07" db="EMBL/GenBank/DDBJ databases">
        <title>Pervasive Adenine N6-methylation of Active Genes in Fungi.</title>
        <authorList>
            <consortium name="DOE Joint Genome Institute"/>
            <person name="Mondo S.J."/>
            <person name="Dannebaum R.O."/>
            <person name="Kuo R.C."/>
            <person name="Labutti K."/>
            <person name="Haridas S."/>
            <person name="Kuo A."/>
            <person name="Salamov A."/>
            <person name="Ahrendt S.R."/>
            <person name="Lipzen A."/>
            <person name="Sullivan W."/>
            <person name="Andreopoulos W.B."/>
            <person name="Clum A."/>
            <person name="Lindquist E."/>
            <person name="Daum C."/>
            <person name="Ramamoorthy G.K."/>
            <person name="Gryganskyi A."/>
            <person name="Culley D."/>
            <person name="Magnuson J.K."/>
            <person name="James T.Y."/>
            <person name="O'Malley M.A."/>
            <person name="Stajich J.E."/>
            <person name="Spatafora J.W."/>
            <person name="Visel A."/>
            <person name="Grigoriev I.V."/>
        </authorList>
    </citation>
    <scope>NUCLEOTIDE SEQUENCE [LARGE SCALE GENOMIC DNA]</scope>
    <source>
        <strain evidence="18 19">NRRL 2496</strain>
    </source>
</reference>
<dbReference type="GO" id="GO:0005743">
    <property type="term" value="C:mitochondrial inner membrane"/>
    <property type="evidence" value="ECO:0007669"/>
    <property type="project" value="UniProtKB-SubCell"/>
</dbReference>
<name>A0A1X2HT60_SYNRA</name>
<evidence type="ECO:0000256" key="1">
    <source>
        <dbReference type="ARBA" id="ARBA00002920"/>
    </source>
</evidence>
<keyword evidence="8" id="KW-0679">Respiratory chain</keyword>
<dbReference type="STRING" id="13706.A0A1X2HT60"/>
<evidence type="ECO:0000313" key="19">
    <source>
        <dbReference type="Proteomes" id="UP000242180"/>
    </source>
</evidence>
<keyword evidence="9" id="KW-0999">Mitochondrion inner membrane</keyword>
<evidence type="ECO:0000256" key="15">
    <source>
        <dbReference type="ARBA" id="ARBA00032528"/>
    </source>
</evidence>
<evidence type="ECO:0000256" key="5">
    <source>
        <dbReference type="ARBA" id="ARBA00018684"/>
    </source>
</evidence>
<proteinExistence type="inferred from homology"/>
<comment type="subcellular location">
    <subcellularLocation>
        <location evidence="2">Mitochondrion inner membrane</location>
        <topology evidence="2">Peripheral membrane protein</topology>
        <orientation evidence="2">Matrix side</orientation>
    </subcellularLocation>
</comment>
<dbReference type="OMA" id="KWERNAP"/>
<evidence type="ECO:0000256" key="9">
    <source>
        <dbReference type="ARBA" id="ARBA00022792"/>
    </source>
</evidence>
<keyword evidence="6" id="KW-0813">Transport</keyword>
<evidence type="ECO:0000256" key="4">
    <source>
        <dbReference type="ARBA" id="ARBA00011790"/>
    </source>
</evidence>
<dbReference type="Pfam" id="PF05347">
    <property type="entry name" value="Complex1_LYR"/>
    <property type="match status" value="1"/>
</dbReference>
<dbReference type="EMBL" id="MCGN01000001">
    <property type="protein sequence ID" value="ORZ02288.1"/>
    <property type="molecule type" value="Genomic_DNA"/>
</dbReference>
<evidence type="ECO:0000256" key="14">
    <source>
        <dbReference type="ARBA" id="ARBA00030192"/>
    </source>
</evidence>
<keyword evidence="19" id="KW-1185">Reference proteome</keyword>
<evidence type="ECO:0000256" key="13">
    <source>
        <dbReference type="ARBA" id="ARBA00023136"/>
    </source>
</evidence>
<comment type="subunit">
    <text evidence="4">Mammalian complex I is composed of 45 different subunits.</text>
</comment>
<dbReference type="OrthoDB" id="13598at2759"/>
<evidence type="ECO:0000256" key="10">
    <source>
        <dbReference type="ARBA" id="ARBA00022982"/>
    </source>
</evidence>
<evidence type="ECO:0000256" key="11">
    <source>
        <dbReference type="ARBA" id="ARBA00022990"/>
    </source>
</evidence>
<dbReference type="InterPro" id="IPR008011">
    <property type="entry name" value="Complex1_LYR_dom"/>
</dbReference>
<evidence type="ECO:0000259" key="17">
    <source>
        <dbReference type="Pfam" id="PF05347"/>
    </source>
</evidence>
<dbReference type="InterPro" id="IPR033034">
    <property type="entry name" value="NDUFB9"/>
</dbReference>
<dbReference type="AlphaFoldDB" id="A0A1X2HT60"/>
<evidence type="ECO:0000256" key="8">
    <source>
        <dbReference type="ARBA" id="ARBA00022660"/>
    </source>
</evidence>
<dbReference type="InParanoid" id="A0A1X2HT60"/>
<evidence type="ECO:0000256" key="7">
    <source>
        <dbReference type="ARBA" id="ARBA00022553"/>
    </source>
</evidence>
<dbReference type="CDD" id="cd20263">
    <property type="entry name" value="Complex1_LYR_NDUFB9_LYRM3"/>
    <property type="match status" value="1"/>
</dbReference>
<dbReference type="Proteomes" id="UP000242180">
    <property type="component" value="Unassembled WGS sequence"/>
</dbReference>
<feature type="region of interest" description="Disordered" evidence="16">
    <location>
        <begin position="88"/>
        <end position="109"/>
    </location>
</feature>
<keyword evidence="7" id="KW-0597">Phosphoprotein</keyword>
<evidence type="ECO:0000256" key="12">
    <source>
        <dbReference type="ARBA" id="ARBA00023128"/>
    </source>
</evidence>
<comment type="function">
    <text evidence="1">Accessory subunit of the mitochondrial membrane respiratory chain NADH dehydrogenase (Complex I), that is believed to be not involved in catalysis. Complex I functions in the transfer of electrons from NADH to the respiratory chain. The immediate electron acceptor for the enzyme is believed to be ubiquinone.</text>
</comment>
<keyword evidence="11" id="KW-0007">Acetylation</keyword>
<evidence type="ECO:0000256" key="3">
    <source>
        <dbReference type="ARBA" id="ARBA00009508"/>
    </source>
</evidence>
<dbReference type="PANTHER" id="PTHR12868">
    <property type="entry name" value="NADH-UBIQUINONE OXIDOREDUCTASE B22 SUBUNIT"/>
    <property type="match status" value="1"/>
</dbReference>
<feature type="domain" description="Complex 1 LYR protein" evidence="17">
    <location>
        <begin position="18"/>
        <end position="76"/>
    </location>
</feature>
<evidence type="ECO:0000256" key="2">
    <source>
        <dbReference type="ARBA" id="ARBA00004443"/>
    </source>
</evidence>
<dbReference type="PANTHER" id="PTHR12868:SF0">
    <property type="entry name" value="NADH DEHYDROGENASE [UBIQUINONE] 1 BETA SUBCOMPLEX SUBUNIT 9"/>
    <property type="match status" value="1"/>
</dbReference>
<keyword evidence="13" id="KW-0472">Membrane</keyword>